<evidence type="ECO:0000313" key="17">
    <source>
        <dbReference type="EMBL" id="SPZ16493.1"/>
    </source>
</evidence>
<evidence type="ECO:0000256" key="10">
    <source>
        <dbReference type="ARBA" id="ARBA00023237"/>
    </source>
</evidence>
<dbReference type="InterPro" id="IPR000531">
    <property type="entry name" value="Beta-barrel_TonB"/>
</dbReference>
<feature type="domain" description="TonB-dependent receptor-like beta-barrel" evidence="15">
    <location>
        <begin position="250"/>
        <end position="691"/>
    </location>
</feature>
<organism evidence="17 18">
    <name type="scientific">Pseudomonas luteola</name>
    <dbReference type="NCBI Taxonomy" id="47886"/>
    <lineage>
        <taxon>Bacteria</taxon>
        <taxon>Pseudomonadati</taxon>
        <taxon>Pseudomonadota</taxon>
        <taxon>Gammaproteobacteria</taxon>
        <taxon>Pseudomonadales</taxon>
        <taxon>Pseudomonadaceae</taxon>
        <taxon>Pseudomonas</taxon>
    </lineage>
</organism>
<dbReference type="Gene3D" id="2.40.170.20">
    <property type="entry name" value="TonB-dependent receptor, beta-barrel domain"/>
    <property type="match status" value="1"/>
</dbReference>
<evidence type="ECO:0000256" key="7">
    <source>
        <dbReference type="ARBA" id="ARBA00023077"/>
    </source>
</evidence>
<dbReference type="GO" id="GO:0044718">
    <property type="term" value="P:siderophore transmembrane transport"/>
    <property type="evidence" value="ECO:0007669"/>
    <property type="project" value="TreeGrafter"/>
</dbReference>
<evidence type="ECO:0000256" key="14">
    <source>
        <dbReference type="SAM" id="SignalP"/>
    </source>
</evidence>
<evidence type="ECO:0000256" key="2">
    <source>
        <dbReference type="ARBA" id="ARBA00008143"/>
    </source>
</evidence>
<dbReference type="InterPro" id="IPR036942">
    <property type="entry name" value="Beta-barrel_TonB_sf"/>
</dbReference>
<dbReference type="InterPro" id="IPR011276">
    <property type="entry name" value="TonB_haem/Hb_rcpt"/>
</dbReference>
<dbReference type="SUPFAM" id="SSF56935">
    <property type="entry name" value="Porins"/>
    <property type="match status" value="1"/>
</dbReference>
<dbReference type="NCBIfam" id="TIGR01786">
    <property type="entry name" value="TonB-hemlactrns"/>
    <property type="match status" value="1"/>
</dbReference>
<gene>
    <name evidence="17" type="ORF">NCTC11842_05526</name>
</gene>
<dbReference type="Gene3D" id="2.170.130.10">
    <property type="entry name" value="TonB-dependent receptor, plug domain"/>
    <property type="match status" value="1"/>
</dbReference>
<evidence type="ECO:0000256" key="11">
    <source>
        <dbReference type="PROSITE-ProRule" id="PRU01360"/>
    </source>
</evidence>
<dbReference type="Proteomes" id="UP000250443">
    <property type="component" value="Unassembled WGS sequence"/>
</dbReference>
<dbReference type="CDD" id="cd01347">
    <property type="entry name" value="ligand_gated_channel"/>
    <property type="match status" value="1"/>
</dbReference>
<accession>A0A2X2DBX0</accession>
<keyword evidence="10 11" id="KW-0998">Cell outer membrane</keyword>
<dbReference type="Pfam" id="PF07715">
    <property type="entry name" value="Plug"/>
    <property type="match status" value="1"/>
</dbReference>
<name>A0A2X2DBX0_PSELU</name>
<dbReference type="PROSITE" id="PS52016">
    <property type="entry name" value="TONB_DEPENDENT_REC_3"/>
    <property type="match status" value="1"/>
</dbReference>
<dbReference type="GO" id="GO:0015232">
    <property type="term" value="F:heme transmembrane transporter activity"/>
    <property type="evidence" value="ECO:0007669"/>
    <property type="project" value="InterPro"/>
</dbReference>
<evidence type="ECO:0000256" key="13">
    <source>
        <dbReference type="SAM" id="MobiDB-lite"/>
    </source>
</evidence>
<evidence type="ECO:0000256" key="4">
    <source>
        <dbReference type="ARBA" id="ARBA00022452"/>
    </source>
</evidence>
<dbReference type="AlphaFoldDB" id="A0A2X2DBX0"/>
<dbReference type="InterPro" id="IPR010949">
    <property type="entry name" value="TonB_Hb/transfer/lactofer_rcpt"/>
</dbReference>
<evidence type="ECO:0000259" key="15">
    <source>
        <dbReference type="Pfam" id="PF00593"/>
    </source>
</evidence>
<feature type="domain" description="TonB-dependent receptor plug" evidence="16">
    <location>
        <begin position="48"/>
        <end position="156"/>
    </location>
</feature>
<dbReference type="PANTHER" id="PTHR30069:SF29">
    <property type="entry name" value="HEMOGLOBIN AND HEMOGLOBIN-HAPTOGLOBIN-BINDING PROTEIN 1-RELATED"/>
    <property type="match status" value="1"/>
</dbReference>
<keyword evidence="8 11" id="KW-0472">Membrane</keyword>
<feature type="region of interest" description="Disordered" evidence="13">
    <location>
        <begin position="213"/>
        <end position="234"/>
    </location>
</feature>
<evidence type="ECO:0000256" key="3">
    <source>
        <dbReference type="ARBA" id="ARBA00022448"/>
    </source>
</evidence>
<evidence type="ECO:0000256" key="6">
    <source>
        <dbReference type="ARBA" id="ARBA00022729"/>
    </source>
</evidence>
<dbReference type="InterPro" id="IPR037066">
    <property type="entry name" value="Plug_dom_sf"/>
</dbReference>
<evidence type="ECO:0000256" key="5">
    <source>
        <dbReference type="ARBA" id="ARBA00022692"/>
    </source>
</evidence>
<dbReference type="InterPro" id="IPR012910">
    <property type="entry name" value="Plug_dom"/>
</dbReference>
<keyword evidence="5 11" id="KW-0812">Transmembrane</keyword>
<evidence type="ECO:0000256" key="12">
    <source>
        <dbReference type="RuleBase" id="RU003357"/>
    </source>
</evidence>
<protein>
    <submittedName>
        <fullName evidence="17">Heme/Hemoglobin uptake outer membrane receptor PhuR</fullName>
    </submittedName>
</protein>
<evidence type="ECO:0000259" key="16">
    <source>
        <dbReference type="Pfam" id="PF07715"/>
    </source>
</evidence>
<reference evidence="17 18" key="1">
    <citation type="submission" date="2018-06" db="EMBL/GenBank/DDBJ databases">
        <authorList>
            <consortium name="Pathogen Informatics"/>
            <person name="Doyle S."/>
        </authorList>
    </citation>
    <scope>NUCLEOTIDE SEQUENCE [LARGE SCALE GENOMIC DNA]</scope>
    <source>
        <strain evidence="17 18">NCTC11842</strain>
    </source>
</reference>
<dbReference type="RefSeq" id="WP_112297994.1">
    <property type="nucleotide sequence ID" value="NZ_UAUF01000015.1"/>
</dbReference>
<keyword evidence="6 14" id="KW-0732">Signal</keyword>
<keyword evidence="9 17" id="KW-0675">Receptor</keyword>
<evidence type="ECO:0000256" key="8">
    <source>
        <dbReference type="ARBA" id="ARBA00023136"/>
    </source>
</evidence>
<dbReference type="GO" id="GO:0009279">
    <property type="term" value="C:cell outer membrane"/>
    <property type="evidence" value="ECO:0007669"/>
    <property type="project" value="UniProtKB-SubCell"/>
</dbReference>
<keyword evidence="7 12" id="KW-0798">TonB box</keyword>
<dbReference type="Pfam" id="PF00593">
    <property type="entry name" value="TonB_dep_Rec_b-barrel"/>
    <property type="match status" value="1"/>
</dbReference>
<dbReference type="PANTHER" id="PTHR30069">
    <property type="entry name" value="TONB-DEPENDENT OUTER MEMBRANE RECEPTOR"/>
    <property type="match status" value="1"/>
</dbReference>
<evidence type="ECO:0000256" key="1">
    <source>
        <dbReference type="ARBA" id="ARBA00004571"/>
    </source>
</evidence>
<comment type="subcellular location">
    <subcellularLocation>
        <location evidence="1 11">Cell outer membrane</location>
        <topology evidence="1 11">Multi-pass membrane protein</topology>
    </subcellularLocation>
</comment>
<sequence length="737" mass="81338">MNMSPPFPLRPWIVLLCLTPGFTAAAESASALPVTTITATFTEQPITAVPTTVTVKEQTDIDRENINTIRDLVWHEPGVSVGGTGHAAGINGFNIRGIDGNRVLTQIDGVTVPDAYAFGPYANTRRNYVDPDLVKRVEILRGPASALYGSDAIGGAVSYFTLDPEDLLREGRNYGARFKTGYSSADRSWLTSGTVAGRTGDFDALVHYGKRSGHETESYGGHHGLGSSRTAANPEDHDSYNVLAKLGYHYGDDSRLQLTYEHYRSRLDGDIKSAPTRIFGVQTRSYLGRNVVDVEERERFSLENALSLTTGFADRWTTLLSYQNGGTDQRTYQPNSSASYYRKTTYEEHTWAFDNKLDKHFAMGESEHLVTYGLRYEHQEVNGLRTGTSNRGVANLYASDFPSPAVDTWGTFVQDQIDIGAWTFLPALRYDHTTLKPDANTAYLAGLASGTAFDDSEKSWHHVSPKLGVTYRFNDHYSAFGQYAEGFRTPTPKALYGNFTNESAGYQVVGNTDLDPETSRGVELGFRGHFDQGNFSVAVFYNKYRDFIEEDALGGGGSYAVFQSSNISHATIKGAEAKGHLELDTVGLPEGAYSEGTIAYAWGRNDDTGQPLNSVSPLTGVFSLGYDDRAGQYGGRLDWTLVQRKKRVDDARYHAADGSTQFRTPGFGVLDLTAYYKLTRDLTVNAGLYNLTDRKYWLWDDLRGYDTTGEGGMLAPANIDRLSQPGRNVSMNIVWEI</sequence>
<feature type="chain" id="PRO_5016089849" evidence="14">
    <location>
        <begin position="26"/>
        <end position="737"/>
    </location>
</feature>
<keyword evidence="4 11" id="KW-1134">Transmembrane beta strand</keyword>
<evidence type="ECO:0000256" key="9">
    <source>
        <dbReference type="ARBA" id="ARBA00023170"/>
    </source>
</evidence>
<dbReference type="EMBL" id="UAUF01000015">
    <property type="protein sequence ID" value="SPZ16493.1"/>
    <property type="molecule type" value="Genomic_DNA"/>
</dbReference>
<dbReference type="InterPro" id="IPR039426">
    <property type="entry name" value="TonB-dep_rcpt-like"/>
</dbReference>
<dbReference type="NCBIfam" id="TIGR01785">
    <property type="entry name" value="TonB-hemin"/>
    <property type="match status" value="1"/>
</dbReference>
<comment type="similarity">
    <text evidence="2">Belongs to the TonB-dependent receptor family. Hemoglobin/haptoglobin binding protein subfamily.</text>
</comment>
<keyword evidence="3 11" id="KW-0813">Transport</keyword>
<feature type="signal peptide" evidence="14">
    <location>
        <begin position="1"/>
        <end position="25"/>
    </location>
</feature>
<dbReference type="GO" id="GO:0015344">
    <property type="term" value="F:siderophore uptake transmembrane transporter activity"/>
    <property type="evidence" value="ECO:0007669"/>
    <property type="project" value="TreeGrafter"/>
</dbReference>
<evidence type="ECO:0000313" key="18">
    <source>
        <dbReference type="Proteomes" id="UP000250443"/>
    </source>
</evidence>
<proteinExistence type="inferred from homology"/>